<dbReference type="GeneID" id="9615283"/>
<reference evidence="1 2" key="1">
    <citation type="journal article" date="2010" name="Science">
        <title>Genomic analysis of organismal complexity in the multicellular green alga Volvox carteri.</title>
        <authorList>
            <person name="Prochnik S.E."/>
            <person name="Umen J."/>
            <person name="Nedelcu A.M."/>
            <person name="Hallmann A."/>
            <person name="Miller S.M."/>
            <person name="Nishii I."/>
            <person name="Ferris P."/>
            <person name="Kuo A."/>
            <person name="Mitros T."/>
            <person name="Fritz-Laylin L.K."/>
            <person name="Hellsten U."/>
            <person name="Chapman J."/>
            <person name="Simakov O."/>
            <person name="Rensing S.A."/>
            <person name="Terry A."/>
            <person name="Pangilinan J."/>
            <person name="Kapitonov V."/>
            <person name="Jurka J."/>
            <person name="Salamov A."/>
            <person name="Shapiro H."/>
            <person name="Schmutz J."/>
            <person name="Grimwood J."/>
            <person name="Lindquist E."/>
            <person name="Lucas S."/>
            <person name="Grigoriev I.V."/>
            <person name="Schmitt R."/>
            <person name="Kirk D."/>
            <person name="Rokhsar D.S."/>
        </authorList>
    </citation>
    <scope>NUCLEOTIDE SEQUENCE [LARGE SCALE GENOMIC DNA]</scope>
    <source>
        <strain evidence="2">f. Nagariensis / Eve</strain>
    </source>
</reference>
<organism evidence="2">
    <name type="scientific">Volvox carteri f. nagariensis</name>
    <dbReference type="NCBI Taxonomy" id="3068"/>
    <lineage>
        <taxon>Eukaryota</taxon>
        <taxon>Viridiplantae</taxon>
        <taxon>Chlorophyta</taxon>
        <taxon>core chlorophytes</taxon>
        <taxon>Chlorophyceae</taxon>
        <taxon>CS clade</taxon>
        <taxon>Chlamydomonadales</taxon>
        <taxon>Volvocaceae</taxon>
        <taxon>Volvox</taxon>
    </lineage>
</organism>
<dbReference type="EMBL" id="GL378343">
    <property type="protein sequence ID" value="EFJ47734.1"/>
    <property type="molecule type" value="Genomic_DNA"/>
</dbReference>
<gene>
    <name evidence="1" type="ORF">VOLCADRAFT_61190</name>
</gene>
<proteinExistence type="predicted"/>
<dbReference type="KEGG" id="vcn:VOLCADRAFT_61190"/>
<feature type="non-terminal residue" evidence="1">
    <location>
        <position position="1"/>
    </location>
</feature>
<evidence type="ECO:0000313" key="1">
    <source>
        <dbReference type="EMBL" id="EFJ47734.1"/>
    </source>
</evidence>
<sequence length="58" mass="6414">WPSGLRRRIKAPIRKGAGSNPARITIVFSKRQCLYILRSALAIPQQLVADRPESVSLG</sequence>
<protein>
    <submittedName>
        <fullName evidence="1">Uncharacterized protein</fullName>
    </submittedName>
</protein>
<keyword evidence="2" id="KW-1185">Reference proteome</keyword>
<evidence type="ECO:0000313" key="2">
    <source>
        <dbReference type="Proteomes" id="UP000001058"/>
    </source>
</evidence>
<dbReference type="InParanoid" id="D8TXJ6"/>
<dbReference type="RefSeq" id="XP_002951205.1">
    <property type="nucleotide sequence ID" value="XM_002951159.1"/>
</dbReference>
<dbReference type="Proteomes" id="UP000001058">
    <property type="component" value="Unassembled WGS sequence"/>
</dbReference>
<accession>D8TXJ6</accession>
<name>D8TXJ6_VOLCA</name>
<dbReference type="AlphaFoldDB" id="D8TXJ6"/>